<feature type="non-terminal residue" evidence="11">
    <location>
        <position position="412"/>
    </location>
</feature>
<keyword evidence="6" id="KW-0680">Restriction system</keyword>
<keyword evidence="4" id="KW-0808">Transferase</keyword>
<dbReference type="AlphaFoldDB" id="A0A382EXB5"/>
<evidence type="ECO:0000256" key="4">
    <source>
        <dbReference type="ARBA" id="ARBA00022679"/>
    </source>
</evidence>
<reference evidence="11" key="1">
    <citation type="submission" date="2018-05" db="EMBL/GenBank/DDBJ databases">
        <authorList>
            <person name="Lanie J.A."/>
            <person name="Ng W.-L."/>
            <person name="Kazmierczak K.M."/>
            <person name="Andrzejewski T.M."/>
            <person name="Davidsen T.M."/>
            <person name="Wayne K.J."/>
            <person name="Tettelin H."/>
            <person name="Glass J.I."/>
            <person name="Rusch D."/>
            <person name="Podicherti R."/>
            <person name="Tsui H.-C.T."/>
            <person name="Winkler M.E."/>
        </authorList>
    </citation>
    <scope>NUCLEOTIDE SEQUENCE</scope>
</reference>
<dbReference type="Pfam" id="PF01555">
    <property type="entry name" value="N6_N4_Mtase"/>
    <property type="match status" value="1"/>
</dbReference>
<evidence type="ECO:0000256" key="6">
    <source>
        <dbReference type="ARBA" id="ARBA00022747"/>
    </source>
</evidence>
<dbReference type="PROSITE" id="PS00093">
    <property type="entry name" value="N4_MTASE"/>
    <property type="match status" value="1"/>
</dbReference>
<dbReference type="EC" id="2.1.1.113" evidence="2"/>
<evidence type="ECO:0000256" key="8">
    <source>
        <dbReference type="ARBA" id="ARBA00049120"/>
    </source>
</evidence>
<evidence type="ECO:0000256" key="1">
    <source>
        <dbReference type="ARBA" id="ARBA00010203"/>
    </source>
</evidence>
<evidence type="ECO:0000259" key="10">
    <source>
        <dbReference type="Pfam" id="PF01555"/>
    </source>
</evidence>
<dbReference type="GO" id="GO:0003677">
    <property type="term" value="F:DNA binding"/>
    <property type="evidence" value="ECO:0007669"/>
    <property type="project" value="UniProtKB-KW"/>
</dbReference>
<evidence type="ECO:0000256" key="2">
    <source>
        <dbReference type="ARBA" id="ARBA00012185"/>
    </source>
</evidence>
<evidence type="ECO:0000256" key="9">
    <source>
        <dbReference type="SAM" id="MobiDB-lite"/>
    </source>
</evidence>
<dbReference type="PRINTS" id="PR00508">
    <property type="entry name" value="S21N4MTFRASE"/>
</dbReference>
<gene>
    <name evidence="11" type="ORF">METZ01_LOCUS208162</name>
</gene>
<dbReference type="InterPro" id="IPR001091">
    <property type="entry name" value="RM_Methyltransferase"/>
</dbReference>
<protein>
    <recommendedName>
        <fullName evidence="2">site-specific DNA-methyltransferase (cytosine-N(4)-specific)</fullName>
        <ecNumber evidence="2">2.1.1.113</ecNumber>
    </recommendedName>
</protein>
<keyword evidence="7" id="KW-0238">DNA-binding</keyword>
<dbReference type="InterPro" id="IPR017985">
    <property type="entry name" value="MeTrfase_CN4_CS"/>
</dbReference>
<keyword evidence="3" id="KW-0489">Methyltransferase</keyword>
<dbReference type="GO" id="GO:0032259">
    <property type="term" value="P:methylation"/>
    <property type="evidence" value="ECO:0007669"/>
    <property type="project" value="UniProtKB-KW"/>
</dbReference>
<evidence type="ECO:0000256" key="5">
    <source>
        <dbReference type="ARBA" id="ARBA00022691"/>
    </source>
</evidence>
<comment type="similarity">
    <text evidence="1">Belongs to the N(4)/N(6)-methyltransferase family. N(4) subfamily.</text>
</comment>
<dbReference type="InterPro" id="IPR029063">
    <property type="entry name" value="SAM-dependent_MTases_sf"/>
</dbReference>
<dbReference type="GO" id="GO:0009307">
    <property type="term" value="P:DNA restriction-modification system"/>
    <property type="evidence" value="ECO:0007669"/>
    <property type="project" value="UniProtKB-KW"/>
</dbReference>
<sequence>MAHRREATATSEFGSGRRENHDSSRFYDRFSAPVISTDDTVNPVDDLGDGCILGDARYMGDLPDNSVALVVTSPPYFVGKEYEAAVAGRPNAGIPTSYLEYLEMLHDVFAECVRVLEPGGRIAVNVANLGRRPYRSLSADVIRILQDELGLLLRGEVVWQKADGATGSVAWGSFRSASNPVLRDVTERVVVASKGRFDRARRPDRREEEGLPHENTVTTDEFMEATLDLWRIDAEQATRVGHPAPFPVELPRRLIDLYSFRGDVVLDPFLGSGSTLVAALRAGRRGVGYDVDADYVALAARRLENERQRLAEGVAAWRRRDLAGTTTSQEGLFAHLDGSDQAQNWAVGTGKKAGDIAKEALVSAGFEIVKAPATRRDLGIQFPFTVTDRAAGRLWYVEVAGAFTTARPGMRR</sequence>
<evidence type="ECO:0000256" key="3">
    <source>
        <dbReference type="ARBA" id="ARBA00022603"/>
    </source>
</evidence>
<dbReference type="EMBL" id="UINC01046820">
    <property type="protein sequence ID" value="SVB55308.1"/>
    <property type="molecule type" value="Genomic_DNA"/>
</dbReference>
<dbReference type="InterPro" id="IPR002941">
    <property type="entry name" value="DNA_methylase_N4/N6"/>
</dbReference>
<keyword evidence="5" id="KW-0949">S-adenosyl-L-methionine</keyword>
<proteinExistence type="inferred from homology"/>
<feature type="region of interest" description="Disordered" evidence="9">
    <location>
        <begin position="1"/>
        <end position="21"/>
    </location>
</feature>
<accession>A0A382EXB5</accession>
<comment type="catalytic activity">
    <reaction evidence="8">
        <text>a 2'-deoxycytidine in DNA + S-adenosyl-L-methionine = an N(4)-methyl-2'-deoxycytidine in DNA + S-adenosyl-L-homocysteine + H(+)</text>
        <dbReference type="Rhea" id="RHEA:16857"/>
        <dbReference type="Rhea" id="RHEA-COMP:11369"/>
        <dbReference type="Rhea" id="RHEA-COMP:13674"/>
        <dbReference type="ChEBI" id="CHEBI:15378"/>
        <dbReference type="ChEBI" id="CHEBI:57856"/>
        <dbReference type="ChEBI" id="CHEBI:59789"/>
        <dbReference type="ChEBI" id="CHEBI:85452"/>
        <dbReference type="ChEBI" id="CHEBI:137933"/>
        <dbReference type="EC" id="2.1.1.113"/>
    </reaction>
</comment>
<dbReference type="GO" id="GO:0008170">
    <property type="term" value="F:N-methyltransferase activity"/>
    <property type="evidence" value="ECO:0007669"/>
    <property type="project" value="InterPro"/>
</dbReference>
<dbReference type="SUPFAM" id="SSF53335">
    <property type="entry name" value="S-adenosyl-L-methionine-dependent methyltransferases"/>
    <property type="match status" value="1"/>
</dbReference>
<name>A0A382EXB5_9ZZZZ</name>
<organism evidence="11">
    <name type="scientific">marine metagenome</name>
    <dbReference type="NCBI Taxonomy" id="408172"/>
    <lineage>
        <taxon>unclassified sequences</taxon>
        <taxon>metagenomes</taxon>
        <taxon>ecological metagenomes</taxon>
    </lineage>
</organism>
<dbReference type="Gene3D" id="3.40.50.150">
    <property type="entry name" value="Vaccinia Virus protein VP39"/>
    <property type="match status" value="1"/>
</dbReference>
<feature type="domain" description="DNA methylase N-4/N-6" evidence="10">
    <location>
        <begin position="67"/>
        <end position="300"/>
    </location>
</feature>
<dbReference type="GO" id="GO:0015667">
    <property type="term" value="F:site-specific DNA-methyltransferase (cytosine-N4-specific) activity"/>
    <property type="evidence" value="ECO:0007669"/>
    <property type="project" value="UniProtKB-EC"/>
</dbReference>
<evidence type="ECO:0000313" key="11">
    <source>
        <dbReference type="EMBL" id="SVB55308.1"/>
    </source>
</evidence>
<evidence type="ECO:0000256" key="7">
    <source>
        <dbReference type="ARBA" id="ARBA00023125"/>
    </source>
</evidence>